<dbReference type="GO" id="GO:0046872">
    <property type="term" value="F:metal ion binding"/>
    <property type="evidence" value="ECO:0007669"/>
    <property type="project" value="UniProtKB-UniRule"/>
</dbReference>
<dbReference type="GO" id="GO:0005739">
    <property type="term" value="C:mitochondrion"/>
    <property type="evidence" value="ECO:0007669"/>
    <property type="project" value="TreeGrafter"/>
</dbReference>
<dbReference type="GO" id="GO:0102721">
    <property type="term" value="F:ubiquinol:oxygen oxidoreductase activity"/>
    <property type="evidence" value="ECO:0007669"/>
    <property type="project" value="UniProtKB-EC"/>
</dbReference>
<organism evidence="15">
    <name type="scientific">Ostreococcus mediterraneus</name>
    <dbReference type="NCBI Taxonomy" id="1486918"/>
    <lineage>
        <taxon>Eukaryota</taxon>
        <taxon>Viridiplantae</taxon>
        <taxon>Chlorophyta</taxon>
        <taxon>Mamiellophyceae</taxon>
        <taxon>Mamiellales</taxon>
        <taxon>Bathycoccaceae</taxon>
        <taxon>Ostreococcus</taxon>
    </lineage>
</organism>
<gene>
    <name evidence="15" type="ORF">OMED0929_LOCUS4260</name>
</gene>
<dbReference type="CDD" id="cd01053">
    <property type="entry name" value="AOX"/>
    <property type="match status" value="1"/>
</dbReference>
<evidence type="ECO:0000313" key="15">
    <source>
        <dbReference type="EMBL" id="CAD8583195.1"/>
    </source>
</evidence>
<evidence type="ECO:0000256" key="4">
    <source>
        <dbReference type="ARBA" id="ARBA00022448"/>
    </source>
</evidence>
<dbReference type="GO" id="GO:0098803">
    <property type="term" value="C:respiratory chain complex"/>
    <property type="evidence" value="ECO:0007669"/>
    <property type="project" value="UniProtKB-UniRule"/>
</dbReference>
<evidence type="ECO:0000256" key="3">
    <source>
        <dbReference type="ARBA" id="ARBA00008388"/>
    </source>
</evidence>
<evidence type="ECO:0000256" key="8">
    <source>
        <dbReference type="ARBA" id="ARBA00022982"/>
    </source>
</evidence>
<keyword evidence="12 13" id="KW-0472">Membrane</keyword>
<dbReference type="GO" id="GO:0106292">
    <property type="term" value="F:superoxide-generating NADPH oxidase activity"/>
    <property type="evidence" value="ECO:0007669"/>
    <property type="project" value="UniProtKB-ARBA"/>
</dbReference>
<evidence type="ECO:0000256" key="5">
    <source>
        <dbReference type="ARBA" id="ARBA00022660"/>
    </source>
</evidence>
<keyword evidence="7 13" id="KW-0479">Metal-binding</keyword>
<proteinExistence type="inferred from homology"/>
<keyword evidence="5 13" id="KW-0679">Respiratory chain</keyword>
<reference evidence="15" key="1">
    <citation type="submission" date="2021-01" db="EMBL/GenBank/DDBJ databases">
        <authorList>
            <person name="Corre E."/>
            <person name="Pelletier E."/>
            <person name="Niang G."/>
            <person name="Scheremetjew M."/>
            <person name="Finn R."/>
            <person name="Kale V."/>
            <person name="Holt S."/>
            <person name="Cochrane G."/>
            <person name="Meng A."/>
            <person name="Brown T."/>
            <person name="Cohen L."/>
        </authorList>
    </citation>
    <scope>NUCLEOTIDE SEQUENCE</scope>
    <source>
        <strain evidence="15">Clade-D-RCC2572</strain>
    </source>
</reference>
<dbReference type="PANTHER" id="PTHR31803:SF10">
    <property type="entry name" value="UBIQUINOL OXIDASE 4, CHLOROPLASTIC_CHROMOPLASTIC"/>
    <property type="match status" value="1"/>
</dbReference>
<evidence type="ECO:0000256" key="9">
    <source>
        <dbReference type="ARBA" id="ARBA00022989"/>
    </source>
</evidence>
<evidence type="ECO:0000256" key="12">
    <source>
        <dbReference type="ARBA" id="ARBA00023136"/>
    </source>
</evidence>
<evidence type="ECO:0000256" key="14">
    <source>
        <dbReference type="SAM" id="MobiDB-lite"/>
    </source>
</evidence>
<dbReference type="EMBL" id="HBEW01005070">
    <property type="protein sequence ID" value="CAD8583195.1"/>
    <property type="molecule type" value="Transcribed_RNA"/>
</dbReference>
<evidence type="ECO:0000256" key="13">
    <source>
        <dbReference type="RuleBase" id="RU003779"/>
    </source>
</evidence>
<name>A0A7S0PLS3_9CHLO</name>
<accession>A0A7S0PLS3</accession>
<dbReference type="Pfam" id="PF01786">
    <property type="entry name" value="AOX"/>
    <property type="match status" value="1"/>
</dbReference>
<sequence>MGTLRVVADRARPRAHARTRADTHAPMAHASLVASLAPATVARARAHAGHRRSVGLINPARRERVAMRRRALAGDRSSNESSDSPSSSGASEVSGAARAATNGDGFDPSRFASEAAAAAERRVNGALIGIAVDVIDRLYAGRSYARFHALETVARVPYFSFMSVLHMYETFGWWRKADYLKVHFAETMNEYHHLLIMESLGGAERWSDRFVAQHIAVAYFWICVGQYLISPRWAYNLLEQVESHAYATYDGFLNANEDALKAQPAPRVAVQYYTKGDLYLFDEFQTGEVRGERRPKIENLYDVFVNVRNDEAEHMKTMEFCQRPGNGLRSPSSREAKVLLSAEACALEDKACEENLDASMGERSCEGLVDCVINFGTGAVETQDMKP</sequence>
<comment type="cofactor">
    <cofactor evidence="13">
        <name>Fe cation</name>
        <dbReference type="ChEBI" id="CHEBI:24875"/>
    </cofactor>
    <text evidence="13">Binds 2 iron ions per subunit.</text>
</comment>
<dbReference type="InterPro" id="IPR038659">
    <property type="entry name" value="AOX_sf"/>
</dbReference>
<keyword evidence="11 13" id="KW-0408">Iron</keyword>
<evidence type="ECO:0000256" key="7">
    <source>
        <dbReference type="ARBA" id="ARBA00022723"/>
    </source>
</evidence>
<keyword evidence="4" id="KW-0813">Transport</keyword>
<comment type="similarity">
    <text evidence="3 13">Belongs to the alternative oxidase family.</text>
</comment>
<comment type="catalytic activity">
    <reaction evidence="1 13">
        <text>2 a ubiquinol + O2 = 2 a ubiquinone + 2 H2O</text>
        <dbReference type="Rhea" id="RHEA:30255"/>
        <dbReference type="Rhea" id="RHEA-COMP:9565"/>
        <dbReference type="Rhea" id="RHEA-COMP:9566"/>
        <dbReference type="ChEBI" id="CHEBI:15377"/>
        <dbReference type="ChEBI" id="CHEBI:15379"/>
        <dbReference type="ChEBI" id="CHEBI:16389"/>
        <dbReference type="ChEBI" id="CHEBI:17976"/>
        <dbReference type="EC" id="1.10.3.11"/>
    </reaction>
</comment>
<evidence type="ECO:0000256" key="2">
    <source>
        <dbReference type="ARBA" id="ARBA00004370"/>
    </source>
</evidence>
<keyword evidence="6 13" id="KW-0812">Transmembrane</keyword>
<keyword evidence="8 13" id="KW-0249">Electron transport</keyword>
<keyword evidence="9" id="KW-1133">Transmembrane helix</keyword>
<dbReference type="AlphaFoldDB" id="A0A7S0PLS3"/>
<dbReference type="Gene3D" id="1.20.1260.140">
    <property type="entry name" value="Alternative oxidase"/>
    <property type="match status" value="1"/>
</dbReference>
<feature type="region of interest" description="Disordered" evidence="14">
    <location>
        <begin position="1"/>
        <end position="26"/>
    </location>
</feature>
<dbReference type="GO" id="GO:0009916">
    <property type="term" value="F:alternative oxidase activity"/>
    <property type="evidence" value="ECO:0007669"/>
    <property type="project" value="UniProtKB-UniRule"/>
</dbReference>
<evidence type="ECO:0000256" key="6">
    <source>
        <dbReference type="ARBA" id="ARBA00022692"/>
    </source>
</evidence>
<evidence type="ECO:0000256" key="11">
    <source>
        <dbReference type="ARBA" id="ARBA00023004"/>
    </source>
</evidence>
<dbReference type="GO" id="GO:0016020">
    <property type="term" value="C:membrane"/>
    <property type="evidence" value="ECO:0007669"/>
    <property type="project" value="UniProtKB-SubCell"/>
</dbReference>
<protein>
    <recommendedName>
        <fullName evidence="13">Ubiquinol oxidase</fullName>
        <ecNumber evidence="13">1.10.3.11</ecNumber>
    </recommendedName>
</protein>
<evidence type="ECO:0000256" key="10">
    <source>
        <dbReference type="ARBA" id="ARBA00023002"/>
    </source>
</evidence>
<feature type="compositionally biased region" description="Low complexity" evidence="14">
    <location>
        <begin position="74"/>
        <end position="100"/>
    </location>
</feature>
<dbReference type="InterPro" id="IPR002680">
    <property type="entry name" value="AOX"/>
</dbReference>
<dbReference type="EC" id="1.10.3.11" evidence="13"/>
<dbReference type="GO" id="GO:0010230">
    <property type="term" value="P:alternative respiration"/>
    <property type="evidence" value="ECO:0007669"/>
    <property type="project" value="TreeGrafter"/>
</dbReference>
<feature type="region of interest" description="Disordered" evidence="14">
    <location>
        <begin position="68"/>
        <end position="102"/>
    </location>
</feature>
<evidence type="ECO:0000256" key="1">
    <source>
        <dbReference type="ARBA" id="ARBA00001192"/>
    </source>
</evidence>
<dbReference type="PANTHER" id="PTHR31803">
    <property type="entry name" value="ALTERNATIVE OXIDASE"/>
    <property type="match status" value="1"/>
</dbReference>
<keyword evidence="10 13" id="KW-0560">Oxidoreductase</keyword>
<comment type="subcellular location">
    <subcellularLocation>
        <location evidence="2">Membrane</location>
    </subcellularLocation>
</comment>